<dbReference type="SUPFAM" id="SSF46955">
    <property type="entry name" value="Putative DNA-binding domain"/>
    <property type="match status" value="1"/>
</dbReference>
<dbReference type="RefSeq" id="WP_146582196.1">
    <property type="nucleotide sequence ID" value="NZ_SJPM01000023.1"/>
</dbReference>
<comment type="caution">
    <text evidence="2">The sequence shown here is derived from an EMBL/GenBank/DDBJ whole genome shotgun (WGS) entry which is preliminary data.</text>
</comment>
<dbReference type="SUPFAM" id="SSF52242">
    <property type="entry name" value="Cobalamin (vitamin B12)-binding domain"/>
    <property type="match status" value="1"/>
</dbReference>
<dbReference type="GO" id="GO:0003677">
    <property type="term" value="F:DNA binding"/>
    <property type="evidence" value="ECO:0007669"/>
    <property type="project" value="InterPro"/>
</dbReference>
<dbReference type="InterPro" id="IPR036724">
    <property type="entry name" value="Cobalamin-bd_sf"/>
</dbReference>
<dbReference type="NCBIfam" id="TIGR01764">
    <property type="entry name" value="excise"/>
    <property type="match status" value="1"/>
</dbReference>
<dbReference type="InterPro" id="IPR041657">
    <property type="entry name" value="HTH_17"/>
</dbReference>
<dbReference type="CDD" id="cd02065">
    <property type="entry name" value="B12-binding_like"/>
    <property type="match status" value="1"/>
</dbReference>
<dbReference type="Pfam" id="PF12728">
    <property type="entry name" value="HTH_17"/>
    <property type="match status" value="1"/>
</dbReference>
<dbReference type="AlphaFoldDB" id="A0A5C5ZLA9"/>
<dbReference type="InterPro" id="IPR009061">
    <property type="entry name" value="DNA-bd_dom_put_sf"/>
</dbReference>
<feature type="domain" description="B12-binding" evidence="1">
    <location>
        <begin position="171"/>
        <end position="300"/>
    </location>
</feature>
<gene>
    <name evidence="2" type="ORF">Pla100_57970</name>
</gene>
<name>A0A5C5ZLA9_9BACT</name>
<dbReference type="PROSITE" id="PS51332">
    <property type="entry name" value="B12_BINDING"/>
    <property type="match status" value="1"/>
</dbReference>
<accession>A0A5C5ZLA9</accession>
<evidence type="ECO:0000313" key="2">
    <source>
        <dbReference type="EMBL" id="TWT87945.1"/>
    </source>
</evidence>
<dbReference type="Pfam" id="PF02607">
    <property type="entry name" value="B12-binding_2"/>
    <property type="match status" value="1"/>
</dbReference>
<dbReference type="GO" id="GO:0031419">
    <property type="term" value="F:cobalamin binding"/>
    <property type="evidence" value="ECO:0007669"/>
    <property type="project" value="InterPro"/>
</dbReference>
<dbReference type="Gene3D" id="3.40.50.280">
    <property type="entry name" value="Cobalamin-binding domain"/>
    <property type="match status" value="1"/>
</dbReference>
<keyword evidence="3" id="KW-1185">Reference proteome</keyword>
<reference evidence="2 3" key="1">
    <citation type="submission" date="2019-02" db="EMBL/GenBank/DDBJ databases">
        <title>Deep-cultivation of Planctomycetes and their phenomic and genomic characterization uncovers novel biology.</title>
        <authorList>
            <person name="Wiegand S."/>
            <person name="Jogler M."/>
            <person name="Boedeker C."/>
            <person name="Pinto D."/>
            <person name="Vollmers J."/>
            <person name="Rivas-Marin E."/>
            <person name="Kohn T."/>
            <person name="Peeters S.H."/>
            <person name="Heuer A."/>
            <person name="Rast P."/>
            <person name="Oberbeckmann S."/>
            <person name="Bunk B."/>
            <person name="Jeske O."/>
            <person name="Meyerdierks A."/>
            <person name="Storesund J.E."/>
            <person name="Kallscheuer N."/>
            <person name="Luecker S."/>
            <person name="Lage O.M."/>
            <person name="Pohl T."/>
            <person name="Merkel B.J."/>
            <person name="Hornburger P."/>
            <person name="Mueller R.-W."/>
            <person name="Bruemmer F."/>
            <person name="Labrenz M."/>
            <person name="Spormann A.M."/>
            <person name="Op Den Camp H."/>
            <person name="Overmann J."/>
            <person name="Amann R."/>
            <person name="Jetten M.S.M."/>
            <person name="Mascher T."/>
            <person name="Medema M.H."/>
            <person name="Devos D.P."/>
            <person name="Kaster A.-K."/>
            <person name="Ovreas L."/>
            <person name="Rohde M."/>
            <person name="Galperin M.Y."/>
            <person name="Jogler C."/>
        </authorList>
    </citation>
    <scope>NUCLEOTIDE SEQUENCE [LARGE SCALE GENOMIC DNA]</scope>
    <source>
        <strain evidence="2 3">Pla100</strain>
    </source>
</reference>
<sequence length="306" mass="33884">MAARQPQFSPKQIADAMQVSESSVKRWCDSGAIPIIKTLGGHRRITLDALQKFLRDHQRPLLRPEVLGLPSLAPNRSMKVRGSNHPVSEAFREALARGEESICRQLLHRVIDEGATRSEAAEQLITDAMHGFGDAWECRELDVYQERRGCDIAMRLIYELRSSLPAPGYSAPVAIGGAPAGDPYQLPTALVELSLREVGWNATNLGCDLPLDSFVQAAHDYDPQLVWMSVSSVQEPDMFVAAQNRLAESLGEDVPLLIGGRALCDRLRPRLRYTAHCDSLRHLVDLAAIMRLNLGQQRPIQVMPPA</sequence>
<protein>
    <submittedName>
        <fullName evidence="2">Helix-turn-helix domain protein</fullName>
    </submittedName>
</protein>
<dbReference type="EMBL" id="SJPM01000023">
    <property type="protein sequence ID" value="TWT87945.1"/>
    <property type="molecule type" value="Genomic_DNA"/>
</dbReference>
<dbReference type="OrthoDB" id="264258at2"/>
<dbReference type="Proteomes" id="UP000316213">
    <property type="component" value="Unassembled WGS sequence"/>
</dbReference>
<dbReference type="InterPro" id="IPR006158">
    <property type="entry name" value="Cobalamin-bd"/>
</dbReference>
<dbReference type="InterPro" id="IPR003759">
    <property type="entry name" value="Cbl-bd_cap"/>
</dbReference>
<organism evidence="2 3">
    <name type="scientific">Neorhodopirellula pilleata</name>
    <dbReference type="NCBI Taxonomy" id="2714738"/>
    <lineage>
        <taxon>Bacteria</taxon>
        <taxon>Pseudomonadati</taxon>
        <taxon>Planctomycetota</taxon>
        <taxon>Planctomycetia</taxon>
        <taxon>Pirellulales</taxon>
        <taxon>Pirellulaceae</taxon>
        <taxon>Neorhodopirellula</taxon>
    </lineage>
</organism>
<proteinExistence type="predicted"/>
<dbReference type="GO" id="GO:0046872">
    <property type="term" value="F:metal ion binding"/>
    <property type="evidence" value="ECO:0007669"/>
    <property type="project" value="InterPro"/>
</dbReference>
<dbReference type="Gene3D" id="1.10.1660.10">
    <property type="match status" value="1"/>
</dbReference>
<dbReference type="Gene3D" id="1.10.1240.10">
    <property type="entry name" value="Methionine synthase domain"/>
    <property type="match status" value="1"/>
</dbReference>
<dbReference type="InterPro" id="IPR036594">
    <property type="entry name" value="Meth_synthase_dom"/>
</dbReference>
<dbReference type="InterPro" id="IPR010093">
    <property type="entry name" value="SinI_DNA-bd"/>
</dbReference>
<evidence type="ECO:0000259" key="1">
    <source>
        <dbReference type="PROSITE" id="PS51332"/>
    </source>
</evidence>
<dbReference type="CDD" id="cd04762">
    <property type="entry name" value="HTH_MerR-trunc"/>
    <property type="match status" value="1"/>
</dbReference>
<evidence type="ECO:0000313" key="3">
    <source>
        <dbReference type="Proteomes" id="UP000316213"/>
    </source>
</evidence>